<organism evidence="1 2">
    <name type="scientific">Brachionus plicatilis</name>
    <name type="common">Marine rotifer</name>
    <name type="synonym">Brachionus muelleri</name>
    <dbReference type="NCBI Taxonomy" id="10195"/>
    <lineage>
        <taxon>Eukaryota</taxon>
        <taxon>Metazoa</taxon>
        <taxon>Spiralia</taxon>
        <taxon>Gnathifera</taxon>
        <taxon>Rotifera</taxon>
        <taxon>Eurotatoria</taxon>
        <taxon>Monogononta</taxon>
        <taxon>Pseudotrocha</taxon>
        <taxon>Ploima</taxon>
        <taxon>Brachionidae</taxon>
        <taxon>Brachionus</taxon>
    </lineage>
</organism>
<proteinExistence type="predicted"/>
<dbReference type="AlphaFoldDB" id="A0A3M7P8F6"/>
<evidence type="ECO:0000313" key="1">
    <source>
        <dbReference type="EMBL" id="RMZ95259.1"/>
    </source>
</evidence>
<comment type="caution">
    <text evidence="1">The sequence shown here is derived from an EMBL/GenBank/DDBJ whole genome shotgun (WGS) entry which is preliminary data.</text>
</comment>
<protein>
    <submittedName>
        <fullName evidence="1">Uncharacterized protein</fullName>
    </submittedName>
</protein>
<gene>
    <name evidence="1" type="ORF">BpHYR1_018193</name>
</gene>
<dbReference type="Proteomes" id="UP000276133">
    <property type="component" value="Unassembled WGS sequence"/>
</dbReference>
<dbReference type="EMBL" id="REGN01012482">
    <property type="protein sequence ID" value="RMZ95259.1"/>
    <property type="molecule type" value="Genomic_DNA"/>
</dbReference>
<evidence type="ECO:0000313" key="2">
    <source>
        <dbReference type="Proteomes" id="UP000276133"/>
    </source>
</evidence>
<name>A0A3M7P8F6_BRAPC</name>
<keyword evidence="2" id="KW-1185">Reference proteome</keyword>
<accession>A0A3M7P8F6</accession>
<reference evidence="1 2" key="1">
    <citation type="journal article" date="2018" name="Sci. Rep.">
        <title>Genomic signatures of local adaptation to the degree of environmental predictability in rotifers.</title>
        <authorList>
            <person name="Franch-Gras L."/>
            <person name="Hahn C."/>
            <person name="Garcia-Roger E.M."/>
            <person name="Carmona M.J."/>
            <person name="Serra M."/>
            <person name="Gomez A."/>
        </authorList>
    </citation>
    <scope>NUCLEOTIDE SEQUENCE [LARGE SCALE GENOMIC DNA]</scope>
    <source>
        <strain evidence="1">HYR1</strain>
    </source>
</reference>
<sequence length="73" mass="8333">MLHEYTRNKLKPSKEIQQIAEIISASTDANIKMEDTGLWIKNAKTVLMLIRNSALDSKIIIFSDEISVLLSHY</sequence>